<accession>A0AAD4U0K4</accession>
<name>A0AAD4U0K4_OVIAM</name>
<comment type="caution">
    <text evidence="1">The sequence shown here is derived from an EMBL/GenBank/DDBJ whole genome shotgun (WGS) entry which is preliminary data.</text>
</comment>
<dbReference type="EMBL" id="JAKZEL010000014">
    <property type="protein sequence ID" value="KAI4537323.1"/>
    <property type="molecule type" value="Genomic_DNA"/>
</dbReference>
<dbReference type="AlphaFoldDB" id="A0AAD4U0K4"/>
<evidence type="ECO:0000313" key="1">
    <source>
        <dbReference type="EMBL" id="KAI4537323.1"/>
    </source>
</evidence>
<reference evidence="1" key="1">
    <citation type="submission" date="2022-03" db="EMBL/GenBank/DDBJ databases">
        <title>Genomic analyses of argali, domestic sheep and their hybrids provide insights into chromosomal evolution, heterosis and genetic basis of agronomic traits.</title>
        <authorList>
            <person name="Li M."/>
        </authorList>
    </citation>
    <scope>NUCLEOTIDE SEQUENCE</scope>
    <source>
        <strain evidence="1">CAU-MHL-2022a</strain>
        <tissue evidence="1">Skin</tissue>
    </source>
</reference>
<gene>
    <name evidence="1" type="ORF">MG293_012186</name>
</gene>
<sequence length="154" mass="17076">MDSPLRCPVRGKTRSKECDYVVLGEEVFPQSTIFSSIWISMASQVPCTAPQAATVLLLKTQYKARSKDWSKLTQQKLNSESCQEGCCDAQSPGHTIDFTICVTHISGVMQGMAEPMGSPGCQEEGKGYSWQTSQEGDARHLILEPEKWRELQST</sequence>
<evidence type="ECO:0000313" key="2">
    <source>
        <dbReference type="Proteomes" id="UP001214576"/>
    </source>
</evidence>
<organism evidence="1 2">
    <name type="scientific">Ovis ammon polii</name>
    <dbReference type="NCBI Taxonomy" id="230172"/>
    <lineage>
        <taxon>Eukaryota</taxon>
        <taxon>Metazoa</taxon>
        <taxon>Chordata</taxon>
        <taxon>Craniata</taxon>
        <taxon>Vertebrata</taxon>
        <taxon>Euteleostomi</taxon>
        <taxon>Mammalia</taxon>
        <taxon>Eutheria</taxon>
        <taxon>Laurasiatheria</taxon>
        <taxon>Artiodactyla</taxon>
        <taxon>Ruminantia</taxon>
        <taxon>Pecora</taxon>
        <taxon>Bovidae</taxon>
        <taxon>Caprinae</taxon>
        <taxon>Ovis</taxon>
    </lineage>
</organism>
<protein>
    <submittedName>
        <fullName evidence="1">Uncharacterized protein</fullName>
    </submittedName>
</protein>
<keyword evidence="2" id="KW-1185">Reference proteome</keyword>
<proteinExistence type="predicted"/>
<dbReference type="Proteomes" id="UP001214576">
    <property type="component" value="Unassembled WGS sequence"/>
</dbReference>